<sequence>MESKALPAFIELPLREGDPPYSAWGLWGPDNEIGTLNHITPETVKRAAQEIRHGKRFSLNWPLTTPKTPGIGRHNYPFSHVLHCDTPGLVFDDSITFNTQISSQWDGLRHFAYQATQQFYNGITKASITAPGSSVIGLQNVATQGNIAARGVLIDYYSYVSSLGGKEYDPTDHHAITYDDLMACIAYQEKKSGEKIEFLPGDILVIRCGYTKHYTALSASDEVELGKRMDLITTGVQQDVRTLQWMWENRFAAVGGDSPSFEAFPPNVEAGFVYHEVLLAGWGCMIGEMWDLEALAEWCKEEERWSFFLASVPLNVVGGVGSPANVMAIV</sequence>
<organism evidence="2 3">
    <name type="scientific">Paraphoma chrysanthemicola</name>
    <dbReference type="NCBI Taxonomy" id="798071"/>
    <lineage>
        <taxon>Eukaryota</taxon>
        <taxon>Fungi</taxon>
        <taxon>Dikarya</taxon>
        <taxon>Ascomycota</taxon>
        <taxon>Pezizomycotina</taxon>
        <taxon>Dothideomycetes</taxon>
        <taxon>Pleosporomycetidae</taxon>
        <taxon>Pleosporales</taxon>
        <taxon>Pleosporineae</taxon>
        <taxon>Phaeosphaeriaceae</taxon>
        <taxon>Paraphoma</taxon>
    </lineage>
</organism>
<dbReference type="GO" id="GO:0004061">
    <property type="term" value="F:arylformamidase activity"/>
    <property type="evidence" value="ECO:0007669"/>
    <property type="project" value="InterPro"/>
</dbReference>
<accession>A0A8K0RBC2</accession>
<comment type="similarity">
    <text evidence="1">Belongs to the Cyclase 1 superfamily.</text>
</comment>
<dbReference type="EMBL" id="JAGMVJ010000007">
    <property type="protein sequence ID" value="KAH7089251.1"/>
    <property type="molecule type" value="Genomic_DNA"/>
</dbReference>
<dbReference type="InterPro" id="IPR037175">
    <property type="entry name" value="KFase_sf"/>
</dbReference>
<dbReference type="OrthoDB" id="5396at2759"/>
<name>A0A8K0RBC2_9PLEO</name>
<dbReference type="Proteomes" id="UP000813461">
    <property type="component" value="Unassembled WGS sequence"/>
</dbReference>
<protein>
    <recommendedName>
        <fullName evidence="4">Cyclase</fullName>
    </recommendedName>
</protein>
<dbReference type="InterPro" id="IPR007325">
    <property type="entry name" value="KFase/CYL"/>
</dbReference>
<evidence type="ECO:0000256" key="1">
    <source>
        <dbReference type="ARBA" id="ARBA00007865"/>
    </source>
</evidence>
<evidence type="ECO:0000313" key="2">
    <source>
        <dbReference type="EMBL" id="KAH7089251.1"/>
    </source>
</evidence>
<dbReference type="AlphaFoldDB" id="A0A8K0RBC2"/>
<dbReference type="PANTHER" id="PTHR34861">
    <property type="match status" value="1"/>
</dbReference>
<dbReference type="PANTHER" id="PTHR34861:SF11">
    <property type="entry name" value="CYCLASE"/>
    <property type="match status" value="1"/>
</dbReference>
<dbReference type="SUPFAM" id="SSF102198">
    <property type="entry name" value="Putative cyclase"/>
    <property type="match status" value="1"/>
</dbReference>
<comment type="caution">
    <text evidence="2">The sequence shown here is derived from an EMBL/GenBank/DDBJ whole genome shotgun (WGS) entry which is preliminary data.</text>
</comment>
<proteinExistence type="inferred from homology"/>
<dbReference type="Pfam" id="PF04199">
    <property type="entry name" value="Cyclase"/>
    <property type="match status" value="1"/>
</dbReference>
<evidence type="ECO:0008006" key="4">
    <source>
        <dbReference type="Google" id="ProtNLM"/>
    </source>
</evidence>
<keyword evidence="3" id="KW-1185">Reference proteome</keyword>
<gene>
    <name evidence="2" type="ORF">FB567DRAFT_328739</name>
</gene>
<reference evidence="2" key="1">
    <citation type="journal article" date="2021" name="Nat. Commun.">
        <title>Genetic determinants of endophytism in the Arabidopsis root mycobiome.</title>
        <authorList>
            <person name="Mesny F."/>
            <person name="Miyauchi S."/>
            <person name="Thiergart T."/>
            <person name="Pickel B."/>
            <person name="Atanasova L."/>
            <person name="Karlsson M."/>
            <person name="Huettel B."/>
            <person name="Barry K.W."/>
            <person name="Haridas S."/>
            <person name="Chen C."/>
            <person name="Bauer D."/>
            <person name="Andreopoulos W."/>
            <person name="Pangilinan J."/>
            <person name="LaButti K."/>
            <person name="Riley R."/>
            <person name="Lipzen A."/>
            <person name="Clum A."/>
            <person name="Drula E."/>
            <person name="Henrissat B."/>
            <person name="Kohler A."/>
            <person name="Grigoriev I.V."/>
            <person name="Martin F.M."/>
            <person name="Hacquard S."/>
        </authorList>
    </citation>
    <scope>NUCLEOTIDE SEQUENCE</scope>
    <source>
        <strain evidence="2">MPI-SDFR-AT-0120</strain>
    </source>
</reference>
<evidence type="ECO:0000313" key="3">
    <source>
        <dbReference type="Proteomes" id="UP000813461"/>
    </source>
</evidence>
<dbReference type="GO" id="GO:0019441">
    <property type="term" value="P:L-tryptophan catabolic process to kynurenine"/>
    <property type="evidence" value="ECO:0007669"/>
    <property type="project" value="InterPro"/>
</dbReference>
<dbReference type="Gene3D" id="3.50.30.50">
    <property type="entry name" value="Putative cyclase"/>
    <property type="match status" value="1"/>
</dbReference>